<dbReference type="AlphaFoldDB" id="A0AAD6XPX8"/>
<organism evidence="1 2">
    <name type="scientific">Mycena belliarum</name>
    <dbReference type="NCBI Taxonomy" id="1033014"/>
    <lineage>
        <taxon>Eukaryota</taxon>
        <taxon>Fungi</taxon>
        <taxon>Dikarya</taxon>
        <taxon>Basidiomycota</taxon>
        <taxon>Agaricomycotina</taxon>
        <taxon>Agaricomycetes</taxon>
        <taxon>Agaricomycetidae</taxon>
        <taxon>Agaricales</taxon>
        <taxon>Marasmiineae</taxon>
        <taxon>Mycenaceae</taxon>
        <taxon>Mycena</taxon>
    </lineage>
</organism>
<reference evidence="1" key="1">
    <citation type="submission" date="2023-03" db="EMBL/GenBank/DDBJ databases">
        <title>Massive genome expansion in bonnet fungi (Mycena s.s.) driven by repeated elements and novel gene families across ecological guilds.</title>
        <authorList>
            <consortium name="Lawrence Berkeley National Laboratory"/>
            <person name="Harder C.B."/>
            <person name="Miyauchi S."/>
            <person name="Viragh M."/>
            <person name="Kuo A."/>
            <person name="Thoen E."/>
            <person name="Andreopoulos B."/>
            <person name="Lu D."/>
            <person name="Skrede I."/>
            <person name="Drula E."/>
            <person name="Henrissat B."/>
            <person name="Morin E."/>
            <person name="Kohler A."/>
            <person name="Barry K."/>
            <person name="LaButti K."/>
            <person name="Morin E."/>
            <person name="Salamov A."/>
            <person name="Lipzen A."/>
            <person name="Mereny Z."/>
            <person name="Hegedus B."/>
            <person name="Baldrian P."/>
            <person name="Stursova M."/>
            <person name="Weitz H."/>
            <person name="Taylor A."/>
            <person name="Grigoriev I.V."/>
            <person name="Nagy L.G."/>
            <person name="Martin F."/>
            <person name="Kauserud H."/>
        </authorList>
    </citation>
    <scope>NUCLEOTIDE SEQUENCE</scope>
    <source>
        <strain evidence="1">CBHHK173m</strain>
    </source>
</reference>
<accession>A0AAD6XPX8</accession>
<gene>
    <name evidence="1" type="ORF">B0H15DRAFT_1025478</name>
</gene>
<evidence type="ECO:0000313" key="1">
    <source>
        <dbReference type="EMBL" id="KAJ7079598.1"/>
    </source>
</evidence>
<evidence type="ECO:0000313" key="2">
    <source>
        <dbReference type="Proteomes" id="UP001222325"/>
    </source>
</evidence>
<dbReference type="Proteomes" id="UP001222325">
    <property type="component" value="Unassembled WGS sequence"/>
</dbReference>
<keyword evidence="2" id="KW-1185">Reference proteome</keyword>
<dbReference type="Gene3D" id="1.20.5.500">
    <property type="entry name" value="Single helix bin"/>
    <property type="match status" value="1"/>
</dbReference>
<protein>
    <submittedName>
        <fullName evidence="1">Uncharacterized protein</fullName>
    </submittedName>
</protein>
<dbReference type="EMBL" id="JARJCN010000059">
    <property type="protein sequence ID" value="KAJ7079598.1"/>
    <property type="molecule type" value="Genomic_DNA"/>
</dbReference>
<proteinExistence type="predicted"/>
<sequence>MFSRISAARRLPQLAAVPRRFTSSLKEGSVAQSKGFSEKERAHENEYARRHEAQLLEKLRADIDKKKTELASYTGGTECMIYPEMAAAGLWTTPSDLLKGLRAVFVGISGAEGGILPPALVAESFTETKTASAGSE</sequence>
<comment type="caution">
    <text evidence="1">The sequence shown here is derived from an EMBL/GenBank/DDBJ whole genome shotgun (WGS) entry which is preliminary data.</text>
</comment>
<name>A0AAD6XPX8_9AGAR</name>